<accession>A0AAE5RTH0</accession>
<evidence type="ECO:0000313" key="2">
    <source>
        <dbReference type="Proteomes" id="UP000237447"/>
    </source>
</evidence>
<dbReference type="Proteomes" id="UP000237447">
    <property type="component" value="Unassembled WGS sequence"/>
</dbReference>
<organism evidence="1 2">
    <name type="scientific">Agrobacterium rosae</name>
    <dbReference type="NCBI Taxonomy" id="1972867"/>
    <lineage>
        <taxon>Bacteria</taxon>
        <taxon>Pseudomonadati</taxon>
        <taxon>Pseudomonadota</taxon>
        <taxon>Alphaproteobacteria</taxon>
        <taxon>Hyphomicrobiales</taxon>
        <taxon>Rhizobiaceae</taxon>
        <taxon>Rhizobium/Agrobacterium group</taxon>
        <taxon>Agrobacterium</taxon>
    </lineage>
</organism>
<comment type="caution">
    <text evidence="1">The sequence shown here is derived from an EMBL/GenBank/DDBJ whole genome shotgun (WGS) entry which is preliminary data.</text>
</comment>
<dbReference type="EMBL" id="NXEJ01000012">
    <property type="protein sequence ID" value="POO48801.1"/>
    <property type="molecule type" value="Genomic_DNA"/>
</dbReference>
<sequence>MARSAFAAVIPPAFATLGTDQAYPARAPACIQLCPNSRLVPGICADEDDLLLSVTHWTEALRQADPTKAPLNGAIGAHYKNARASSKLGKVSIGGYLNREVVIVMVDVPHITAVHADDWLVEPRRPNEMREVDDVAAEGEALADTRAGGGEVHYLRFEI</sequence>
<gene>
    <name evidence="1" type="ORF">CPJ18_22690</name>
</gene>
<protein>
    <submittedName>
        <fullName evidence="1">Uncharacterized protein</fullName>
    </submittedName>
</protein>
<proteinExistence type="predicted"/>
<reference evidence="1 2" key="1">
    <citation type="journal article" date="2018" name="Syst. Appl. Microbiol.">
        <title>Agrobacterium rosae sp. nov., isolated from galls on different agricultural crops.</title>
        <authorList>
            <person name="Kuzmanovic N."/>
            <person name="Pulawska J."/>
            <person name="Smalla K."/>
            <person name="Nesme X."/>
        </authorList>
    </citation>
    <scope>NUCLEOTIDE SEQUENCE [LARGE SCALE GENOMIC DNA]</scope>
    <source>
        <strain evidence="1 2">NCPPB 1650</strain>
    </source>
</reference>
<dbReference type="AlphaFoldDB" id="A0AAE5RTH0"/>
<name>A0AAE5RTH0_9HYPH</name>
<evidence type="ECO:0000313" key="1">
    <source>
        <dbReference type="EMBL" id="POO48801.1"/>
    </source>
</evidence>